<feature type="compositionally biased region" description="Polar residues" evidence="1">
    <location>
        <begin position="58"/>
        <end position="75"/>
    </location>
</feature>
<dbReference type="AlphaFoldDB" id="A0A4C1UAC8"/>
<dbReference type="Proteomes" id="UP000299102">
    <property type="component" value="Unassembled WGS sequence"/>
</dbReference>
<name>A0A4C1UAC8_EUMVA</name>
<proteinExistence type="predicted"/>
<keyword evidence="3" id="KW-1185">Reference proteome</keyword>
<feature type="region of interest" description="Disordered" evidence="1">
    <location>
        <begin position="98"/>
        <end position="139"/>
    </location>
</feature>
<feature type="region of interest" description="Disordered" evidence="1">
    <location>
        <begin position="19"/>
        <end position="78"/>
    </location>
</feature>
<protein>
    <submittedName>
        <fullName evidence="2">Uncharacterized protein</fullName>
    </submittedName>
</protein>
<dbReference type="OrthoDB" id="5962536at2759"/>
<comment type="caution">
    <text evidence="2">The sequence shown here is derived from an EMBL/GenBank/DDBJ whole genome shotgun (WGS) entry which is preliminary data.</text>
</comment>
<organism evidence="2 3">
    <name type="scientific">Eumeta variegata</name>
    <name type="common">Bagworm moth</name>
    <name type="synonym">Eumeta japonica</name>
    <dbReference type="NCBI Taxonomy" id="151549"/>
    <lineage>
        <taxon>Eukaryota</taxon>
        <taxon>Metazoa</taxon>
        <taxon>Ecdysozoa</taxon>
        <taxon>Arthropoda</taxon>
        <taxon>Hexapoda</taxon>
        <taxon>Insecta</taxon>
        <taxon>Pterygota</taxon>
        <taxon>Neoptera</taxon>
        <taxon>Endopterygota</taxon>
        <taxon>Lepidoptera</taxon>
        <taxon>Glossata</taxon>
        <taxon>Ditrysia</taxon>
        <taxon>Tineoidea</taxon>
        <taxon>Psychidae</taxon>
        <taxon>Oiketicinae</taxon>
        <taxon>Eumeta</taxon>
    </lineage>
</organism>
<gene>
    <name evidence="2" type="ORF">EVAR_22251_1</name>
</gene>
<evidence type="ECO:0000313" key="2">
    <source>
        <dbReference type="EMBL" id="GBP23393.1"/>
    </source>
</evidence>
<reference evidence="2 3" key="1">
    <citation type="journal article" date="2019" name="Commun. Biol.">
        <title>The bagworm genome reveals a unique fibroin gene that provides high tensile strength.</title>
        <authorList>
            <person name="Kono N."/>
            <person name="Nakamura H."/>
            <person name="Ohtoshi R."/>
            <person name="Tomita M."/>
            <person name="Numata K."/>
            <person name="Arakawa K."/>
        </authorList>
    </citation>
    <scope>NUCLEOTIDE SEQUENCE [LARGE SCALE GENOMIC DNA]</scope>
</reference>
<evidence type="ECO:0000256" key="1">
    <source>
        <dbReference type="SAM" id="MobiDB-lite"/>
    </source>
</evidence>
<accession>A0A4C1UAC8</accession>
<feature type="compositionally biased region" description="Low complexity" evidence="1">
    <location>
        <begin position="21"/>
        <end position="33"/>
    </location>
</feature>
<dbReference type="EMBL" id="BGZK01000150">
    <property type="protein sequence ID" value="GBP23393.1"/>
    <property type="molecule type" value="Genomic_DNA"/>
</dbReference>
<sequence length="200" mass="21322">MLFFFYRTTHFGNVSTRPLASRVRSVGRPSSRGFDLAPRPEIGADEPAAAGDSRPNKRQQPPEQNGTTVSNPTSEISRRHATLGARIVLALDRFYRTAAGGSTHTPSPPACGAKSDKRRGGVNPAGMAARTSGQTHGRRRVSVIRRDLPARGLVGVDMGCVPPSFVLNDRPAPNSGPGTFPDFDLGHAPDCIPGPRSVFN</sequence>
<evidence type="ECO:0000313" key="3">
    <source>
        <dbReference type="Proteomes" id="UP000299102"/>
    </source>
</evidence>